<organism evidence="4 5">
    <name type="scientific">Sphingomonas lacunae</name>
    <dbReference type="NCBI Taxonomy" id="2698828"/>
    <lineage>
        <taxon>Bacteria</taxon>
        <taxon>Pseudomonadati</taxon>
        <taxon>Pseudomonadota</taxon>
        <taxon>Alphaproteobacteria</taxon>
        <taxon>Sphingomonadales</taxon>
        <taxon>Sphingomonadaceae</taxon>
        <taxon>Sphingomonas</taxon>
    </lineage>
</organism>
<keyword evidence="2" id="KW-1133">Transmembrane helix</keyword>
<dbReference type="InterPro" id="IPR010982">
    <property type="entry name" value="Lambda_DNA-bd_dom_sf"/>
</dbReference>
<feature type="compositionally biased region" description="Polar residues" evidence="1">
    <location>
        <begin position="151"/>
        <end position="164"/>
    </location>
</feature>
<evidence type="ECO:0000256" key="1">
    <source>
        <dbReference type="SAM" id="MobiDB-lite"/>
    </source>
</evidence>
<dbReference type="KEGG" id="slan:GV829_00910"/>
<feature type="domain" description="Cytoskeleton protein RodZ-like C-terminal" evidence="3">
    <location>
        <begin position="183"/>
        <end position="245"/>
    </location>
</feature>
<dbReference type="GO" id="GO:0003677">
    <property type="term" value="F:DNA binding"/>
    <property type="evidence" value="ECO:0007669"/>
    <property type="project" value="InterPro"/>
</dbReference>
<dbReference type="InterPro" id="IPR050400">
    <property type="entry name" value="Bact_Cytoskel_RodZ"/>
</dbReference>
<dbReference type="RefSeq" id="WP_169943397.1">
    <property type="nucleotide sequence ID" value="NZ_CP053015.1"/>
</dbReference>
<proteinExistence type="predicted"/>
<dbReference type="InterPro" id="IPR025194">
    <property type="entry name" value="RodZ-like_C"/>
</dbReference>
<keyword evidence="5" id="KW-1185">Reference proteome</keyword>
<name>A0A6M4AS42_9SPHN</name>
<feature type="region of interest" description="Disordered" evidence="1">
    <location>
        <begin position="1"/>
        <end position="26"/>
    </location>
</feature>
<dbReference type="PANTHER" id="PTHR34475:SF1">
    <property type="entry name" value="CYTOSKELETON PROTEIN RODZ"/>
    <property type="match status" value="1"/>
</dbReference>
<dbReference type="Pfam" id="PF13464">
    <property type="entry name" value="RodZ_C"/>
    <property type="match status" value="1"/>
</dbReference>
<dbReference type="Gene3D" id="1.10.260.40">
    <property type="entry name" value="lambda repressor-like DNA-binding domains"/>
    <property type="match status" value="1"/>
</dbReference>
<accession>A0A6M4AS42</accession>
<feature type="region of interest" description="Disordered" evidence="1">
    <location>
        <begin position="145"/>
        <end position="172"/>
    </location>
</feature>
<evidence type="ECO:0000256" key="2">
    <source>
        <dbReference type="SAM" id="Phobius"/>
    </source>
</evidence>
<feature type="region of interest" description="Disordered" evidence="1">
    <location>
        <begin position="268"/>
        <end position="291"/>
    </location>
</feature>
<gene>
    <name evidence="4" type="ORF">GV829_00910</name>
</gene>
<dbReference type="EMBL" id="CP053015">
    <property type="protein sequence ID" value="QJQ31182.1"/>
    <property type="molecule type" value="Genomic_DNA"/>
</dbReference>
<keyword evidence="2" id="KW-0472">Membrane</keyword>
<evidence type="ECO:0000313" key="5">
    <source>
        <dbReference type="Proteomes" id="UP000503018"/>
    </source>
</evidence>
<evidence type="ECO:0000313" key="4">
    <source>
        <dbReference type="EMBL" id="QJQ31182.1"/>
    </source>
</evidence>
<dbReference type="Proteomes" id="UP000503018">
    <property type="component" value="Chromosome"/>
</dbReference>
<protein>
    <submittedName>
        <fullName evidence="4">DUF4115 domain-containing protein</fullName>
    </submittedName>
</protein>
<dbReference type="PANTHER" id="PTHR34475">
    <property type="match status" value="1"/>
</dbReference>
<keyword evidence="2" id="KW-0812">Transmembrane</keyword>
<evidence type="ECO:0000259" key="3">
    <source>
        <dbReference type="Pfam" id="PF13464"/>
    </source>
</evidence>
<dbReference type="Pfam" id="PF13413">
    <property type="entry name" value="HTH_25"/>
    <property type="match status" value="1"/>
</dbReference>
<sequence>MNNQDEVAQAMNSEQEDVGTRLRAAREASGKSLADISASTRVPSRLLDALERNAVDELPRGPYAIGFARTFARAVGLDEAEVADAVRAQQQQNSVGLVAATDTYEPADSSRIPPSRLAWAAGGIAVLLAAGYIGWRSMVMTPDMPTGNGGEQATNATVTESATRPEQPANAAPAAFADTEIVRIVASGPVWFSLENAEGRSQFDLTLDAGEFYTVKPEQRSLFLRTGRPQSLRIRVGERTLPQLAADDEIVSEVGLDGASLARIAASPPVAASSGMQPPATPQPTAAARQP</sequence>
<feature type="transmembrane region" description="Helical" evidence="2">
    <location>
        <begin position="117"/>
        <end position="135"/>
    </location>
</feature>
<dbReference type="AlphaFoldDB" id="A0A6M4AS42"/>
<feature type="compositionally biased region" description="Polar residues" evidence="1">
    <location>
        <begin position="1"/>
        <end position="13"/>
    </location>
</feature>
<reference evidence="4 5" key="1">
    <citation type="submission" date="2020-01" db="EMBL/GenBank/DDBJ databases">
        <title>Sphingomonas sp. strain CSW-10.</title>
        <authorList>
            <person name="Chen W.-M."/>
        </authorList>
    </citation>
    <scope>NUCLEOTIDE SEQUENCE [LARGE SCALE GENOMIC DNA]</scope>
    <source>
        <strain evidence="4 5">CSW-10</strain>
    </source>
</reference>